<accession>A0A8J2VIZ0</accession>
<dbReference type="Gene3D" id="1.10.3470.10">
    <property type="entry name" value="ABC transporter involved in vitamin B12 uptake, BtuC"/>
    <property type="match status" value="1"/>
</dbReference>
<dbReference type="Pfam" id="PF01032">
    <property type="entry name" value="FecCD"/>
    <property type="match status" value="1"/>
</dbReference>
<protein>
    <submittedName>
        <fullName evidence="9">Siderophore ABC transporter permease</fullName>
    </submittedName>
</protein>
<evidence type="ECO:0000256" key="8">
    <source>
        <dbReference type="SAM" id="Phobius"/>
    </source>
</evidence>
<feature type="transmembrane region" description="Helical" evidence="8">
    <location>
        <begin position="198"/>
        <end position="216"/>
    </location>
</feature>
<feature type="transmembrane region" description="Helical" evidence="8">
    <location>
        <begin position="283"/>
        <end position="306"/>
    </location>
</feature>
<keyword evidence="3" id="KW-0813">Transport</keyword>
<dbReference type="CDD" id="cd06550">
    <property type="entry name" value="TM_ABC_iron-siderophores_like"/>
    <property type="match status" value="1"/>
</dbReference>
<dbReference type="FunFam" id="1.10.3470.10:FF:000001">
    <property type="entry name" value="Vitamin B12 ABC transporter permease BtuC"/>
    <property type="match status" value="1"/>
</dbReference>
<dbReference type="Proteomes" id="UP000625210">
    <property type="component" value="Unassembled WGS sequence"/>
</dbReference>
<sequence>MYRTIQPLLSRSAGLVWLIVLWAVSMIASVKLGLTHIDWHTMKDALTTEQPTKEQLVIQTTRIPRALIATFVGASLAVAGALMQALTRNPLASPGILGINAGAAFFVVLATSLFTVSSFSAMTWIAFAGAAVSGVIVFAVSSVGRGGVTPLKLTLAGAAITAFFSTLTQGLLVTDEKTLDEVLYWLAGSIAGRSLDHLWQILPFFLIAWLIALGIARHITILTMGEHVAKGLGQRTAWVKMAAALVVIFLAGGSVAVAGPIGLVGLVVPHIARSMAGNDYRWILPYCALIGASYLLLADVGARYLIMPDGPVMKWMSGLGTRVLTDEVPVGVITALIGTPFFITIARRSITH</sequence>
<dbReference type="EMBL" id="BMHQ01000013">
    <property type="protein sequence ID" value="GGE26623.1"/>
    <property type="molecule type" value="Genomic_DNA"/>
</dbReference>
<evidence type="ECO:0000256" key="7">
    <source>
        <dbReference type="ARBA" id="ARBA00023136"/>
    </source>
</evidence>
<feature type="transmembrane region" description="Helical" evidence="8">
    <location>
        <begin position="121"/>
        <end position="141"/>
    </location>
</feature>
<proteinExistence type="inferred from homology"/>
<dbReference type="PANTHER" id="PTHR30472">
    <property type="entry name" value="FERRIC ENTEROBACTIN TRANSPORT SYSTEM PERMEASE PROTEIN"/>
    <property type="match status" value="1"/>
</dbReference>
<evidence type="ECO:0000313" key="9">
    <source>
        <dbReference type="EMBL" id="GGE26623.1"/>
    </source>
</evidence>
<evidence type="ECO:0000256" key="5">
    <source>
        <dbReference type="ARBA" id="ARBA00022692"/>
    </source>
</evidence>
<reference evidence="9" key="2">
    <citation type="submission" date="2020-09" db="EMBL/GenBank/DDBJ databases">
        <authorList>
            <person name="Sun Q."/>
            <person name="Zhou Y."/>
        </authorList>
    </citation>
    <scope>NUCLEOTIDE SEQUENCE</scope>
    <source>
        <strain evidence="9">CGMCC 1.15179</strain>
    </source>
</reference>
<dbReference type="InterPro" id="IPR037294">
    <property type="entry name" value="ABC_BtuC-like"/>
</dbReference>
<keyword evidence="10" id="KW-1185">Reference proteome</keyword>
<gene>
    <name evidence="9" type="ORF">GCM10011571_31040</name>
</gene>
<organism evidence="9 10">
    <name type="scientific">Marinithermofilum abyssi</name>
    <dbReference type="NCBI Taxonomy" id="1571185"/>
    <lineage>
        <taxon>Bacteria</taxon>
        <taxon>Bacillati</taxon>
        <taxon>Bacillota</taxon>
        <taxon>Bacilli</taxon>
        <taxon>Bacillales</taxon>
        <taxon>Thermoactinomycetaceae</taxon>
        <taxon>Marinithermofilum</taxon>
    </lineage>
</organism>
<comment type="similarity">
    <text evidence="2">Belongs to the binding-protein-dependent transport system permease family. FecCD subfamily.</text>
</comment>
<dbReference type="AlphaFoldDB" id="A0A8J2VIZ0"/>
<dbReference type="GO" id="GO:0033214">
    <property type="term" value="P:siderophore-iron import into cell"/>
    <property type="evidence" value="ECO:0007669"/>
    <property type="project" value="TreeGrafter"/>
</dbReference>
<dbReference type="GO" id="GO:0005886">
    <property type="term" value="C:plasma membrane"/>
    <property type="evidence" value="ECO:0007669"/>
    <property type="project" value="UniProtKB-SubCell"/>
</dbReference>
<reference evidence="9" key="1">
    <citation type="journal article" date="2014" name="Int. J. Syst. Evol. Microbiol.">
        <title>Complete genome sequence of Corynebacterium casei LMG S-19264T (=DSM 44701T), isolated from a smear-ripened cheese.</title>
        <authorList>
            <consortium name="US DOE Joint Genome Institute (JGI-PGF)"/>
            <person name="Walter F."/>
            <person name="Albersmeier A."/>
            <person name="Kalinowski J."/>
            <person name="Ruckert C."/>
        </authorList>
    </citation>
    <scope>NUCLEOTIDE SEQUENCE</scope>
    <source>
        <strain evidence="9">CGMCC 1.15179</strain>
    </source>
</reference>
<evidence type="ECO:0000256" key="6">
    <source>
        <dbReference type="ARBA" id="ARBA00022989"/>
    </source>
</evidence>
<dbReference type="GO" id="GO:0022857">
    <property type="term" value="F:transmembrane transporter activity"/>
    <property type="evidence" value="ECO:0007669"/>
    <property type="project" value="InterPro"/>
</dbReference>
<feature type="transmembrane region" description="Helical" evidence="8">
    <location>
        <begin position="63"/>
        <end position="83"/>
    </location>
</feature>
<comment type="caution">
    <text evidence="9">The sequence shown here is derived from an EMBL/GenBank/DDBJ whole genome shotgun (WGS) entry which is preliminary data.</text>
</comment>
<feature type="transmembrane region" description="Helical" evidence="8">
    <location>
        <begin position="12"/>
        <end position="34"/>
    </location>
</feature>
<dbReference type="PANTHER" id="PTHR30472:SF65">
    <property type="entry name" value="SIDEROPHORE TRANSPORT SYSTEM PERMEASE PROTEIN YFIZ-RELATED"/>
    <property type="match status" value="1"/>
</dbReference>
<dbReference type="InterPro" id="IPR000522">
    <property type="entry name" value="ABC_transptr_permease_BtuC"/>
</dbReference>
<keyword evidence="4" id="KW-1003">Cell membrane</keyword>
<feature type="transmembrane region" description="Helical" evidence="8">
    <location>
        <begin position="95"/>
        <end position="115"/>
    </location>
</feature>
<feature type="transmembrane region" description="Helical" evidence="8">
    <location>
        <begin position="237"/>
        <end position="263"/>
    </location>
</feature>
<evidence type="ECO:0000256" key="3">
    <source>
        <dbReference type="ARBA" id="ARBA00022448"/>
    </source>
</evidence>
<dbReference type="SUPFAM" id="SSF81345">
    <property type="entry name" value="ABC transporter involved in vitamin B12 uptake, BtuC"/>
    <property type="match status" value="1"/>
</dbReference>
<feature type="transmembrane region" description="Helical" evidence="8">
    <location>
        <begin position="153"/>
        <end position="173"/>
    </location>
</feature>
<dbReference type="RefSeq" id="WP_188648805.1">
    <property type="nucleotide sequence ID" value="NZ_BMHQ01000013.1"/>
</dbReference>
<evidence type="ECO:0000256" key="1">
    <source>
        <dbReference type="ARBA" id="ARBA00004651"/>
    </source>
</evidence>
<keyword evidence="5 8" id="KW-0812">Transmembrane</keyword>
<evidence type="ECO:0000256" key="2">
    <source>
        <dbReference type="ARBA" id="ARBA00007935"/>
    </source>
</evidence>
<evidence type="ECO:0000256" key="4">
    <source>
        <dbReference type="ARBA" id="ARBA00022475"/>
    </source>
</evidence>
<keyword evidence="7 8" id="KW-0472">Membrane</keyword>
<keyword evidence="6 8" id="KW-1133">Transmembrane helix</keyword>
<evidence type="ECO:0000313" key="10">
    <source>
        <dbReference type="Proteomes" id="UP000625210"/>
    </source>
</evidence>
<name>A0A8J2VIZ0_9BACL</name>
<comment type="subcellular location">
    <subcellularLocation>
        <location evidence="1">Cell membrane</location>
        <topology evidence="1">Multi-pass membrane protein</topology>
    </subcellularLocation>
</comment>